<dbReference type="Pfam" id="PF09729">
    <property type="entry name" value="Gti1_Pac2"/>
    <property type="match status" value="1"/>
</dbReference>
<dbReference type="PANTHER" id="PTHR28027:SF1">
    <property type="entry name" value="CAMP INDEPENDENT REGULATORY PROTEIN (AFU_ORTHOLOGUE AFUA_3G09640)"/>
    <property type="match status" value="1"/>
</dbReference>
<dbReference type="Proteomes" id="UP000284706">
    <property type="component" value="Unassembled WGS sequence"/>
</dbReference>
<sequence length="542" mass="60399">MQEPTCTNLLIRSPEDARKILYAVKRGMLHMLEKRLDPDERMALRPGCVYVWEERSPGVDLTGLNIERFTEGRRWHGSRMKEGFLFYYEKWGEHLSRQFAARGALTSKDDMNSRVCSTTQNRPSPPSDWDQMIKQTYAAWTETERGRKKWHLTAYFSKKTVDNLDTVESLLGLRGTKVPKGIFTPARTASKASKAPRRYYGIQNAPKEFLLNSVPVFPTPLRRQNHDSGDRSSTQPTIKVPSPCESRSSPSIEVSPDEEAETAGRFTTNDVQSREYPPPNTEQLSQSGVISTQMACEPGPITPTAFSVGPREPHSLVPLPVGNIDCLVYREKYVSSGSSQYNEKNPPPGWDGLIKLTYALTIFTKEGRKRWHLNSYSSPGTRSKLDRVDESPDLCFLRTDPTWLQSPRKCKGSDKTSESGSLARPSPSPQSSEHSEDDTTNVCSRQGSPYIQTVPENSAVIGPDVLSLEDPMCSIGSICQLEQCRTDNEAVFGFPSTVCSESFLHAPSSALSYALTPIVQLPPPLQGDAAACLFTYSTLLIE</sequence>
<dbReference type="EMBL" id="NHYE01005319">
    <property type="protein sequence ID" value="PPQ74718.1"/>
    <property type="molecule type" value="Genomic_DNA"/>
</dbReference>
<gene>
    <name evidence="2" type="ORF">CVT26_007534</name>
</gene>
<dbReference type="AlphaFoldDB" id="A0A409W877"/>
<dbReference type="PANTHER" id="PTHR28027">
    <property type="entry name" value="TRANSCRIPTIONAL REGULATOR MIT1"/>
    <property type="match status" value="1"/>
</dbReference>
<dbReference type="OrthoDB" id="5572844at2759"/>
<dbReference type="InterPro" id="IPR018608">
    <property type="entry name" value="Gti1/Pac2"/>
</dbReference>
<dbReference type="InParanoid" id="A0A409W877"/>
<evidence type="ECO:0000313" key="3">
    <source>
        <dbReference type="Proteomes" id="UP000284706"/>
    </source>
</evidence>
<accession>A0A409W877</accession>
<evidence type="ECO:0000256" key="1">
    <source>
        <dbReference type="SAM" id="MobiDB-lite"/>
    </source>
</evidence>
<protein>
    <submittedName>
        <fullName evidence="2">Uncharacterized protein</fullName>
    </submittedName>
</protein>
<comment type="caution">
    <text evidence="2">The sequence shown here is derived from an EMBL/GenBank/DDBJ whole genome shotgun (WGS) entry which is preliminary data.</text>
</comment>
<feature type="region of interest" description="Disordered" evidence="1">
    <location>
        <begin position="220"/>
        <end position="286"/>
    </location>
</feature>
<proteinExistence type="predicted"/>
<dbReference type="GO" id="GO:0003677">
    <property type="term" value="F:DNA binding"/>
    <property type="evidence" value="ECO:0007669"/>
    <property type="project" value="TreeGrafter"/>
</dbReference>
<name>A0A409W877_9AGAR</name>
<reference evidence="2 3" key="1">
    <citation type="journal article" date="2018" name="Evol. Lett.">
        <title>Horizontal gene cluster transfer increased hallucinogenic mushroom diversity.</title>
        <authorList>
            <person name="Reynolds H.T."/>
            <person name="Vijayakumar V."/>
            <person name="Gluck-Thaler E."/>
            <person name="Korotkin H.B."/>
            <person name="Matheny P.B."/>
            <person name="Slot J.C."/>
        </authorList>
    </citation>
    <scope>NUCLEOTIDE SEQUENCE [LARGE SCALE GENOMIC DNA]</scope>
    <source>
        <strain evidence="2 3">SRW20</strain>
    </source>
</reference>
<evidence type="ECO:0000313" key="2">
    <source>
        <dbReference type="EMBL" id="PPQ74718.1"/>
    </source>
</evidence>
<organism evidence="2 3">
    <name type="scientific">Gymnopilus dilepis</name>
    <dbReference type="NCBI Taxonomy" id="231916"/>
    <lineage>
        <taxon>Eukaryota</taxon>
        <taxon>Fungi</taxon>
        <taxon>Dikarya</taxon>
        <taxon>Basidiomycota</taxon>
        <taxon>Agaricomycotina</taxon>
        <taxon>Agaricomycetes</taxon>
        <taxon>Agaricomycetidae</taxon>
        <taxon>Agaricales</taxon>
        <taxon>Agaricineae</taxon>
        <taxon>Hymenogastraceae</taxon>
        <taxon>Gymnopilus</taxon>
    </lineage>
</organism>
<keyword evidence="3" id="KW-1185">Reference proteome</keyword>
<feature type="region of interest" description="Disordered" evidence="1">
    <location>
        <begin position="406"/>
        <end position="447"/>
    </location>
</feature>